<dbReference type="EC" id="2.7.10.-" evidence="16"/>
<dbReference type="NCBIfam" id="TIGR01007">
    <property type="entry name" value="eps_fam"/>
    <property type="match status" value="1"/>
</dbReference>
<dbReference type="EMBL" id="JACCAU010000001">
    <property type="protein sequence ID" value="NYH14679.1"/>
    <property type="molecule type" value="Genomic_DNA"/>
</dbReference>
<comment type="caution">
    <text evidence="16">The sequence shown here is derived from an EMBL/GenBank/DDBJ whole genome shotgun (WGS) entry which is preliminary data.</text>
</comment>
<keyword evidence="7" id="KW-0547">Nucleotide-binding</keyword>
<comment type="similarity">
    <text evidence="2">Belongs to the etk/wzc family.</text>
</comment>
<reference evidence="16 17" key="1">
    <citation type="submission" date="2020-07" db="EMBL/GenBank/DDBJ databases">
        <title>Exploring microbial biodiversity for novel pathways involved in the catabolism of aromatic compounds derived from lignin.</title>
        <authorList>
            <person name="Elkins J."/>
        </authorList>
    </citation>
    <scope>NUCLEOTIDE SEQUENCE [LARGE SCALE GENOMIC DNA]</scope>
    <source>
        <strain evidence="16 17">H2C3B</strain>
    </source>
</reference>
<dbReference type="SUPFAM" id="SSF52540">
    <property type="entry name" value="P-loop containing nucleoside triphosphate hydrolases"/>
    <property type="match status" value="1"/>
</dbReference>
<evidence type="ECO:0000256" key="3">
    <source>
        <dbReference type="ARBA" id="ARBA00022475"/>
    </source>
</evidence>
<dbReference type="GO" id="GO:0004713">
    <property type="term" value="F:protein tyrosine kinase activity"/>
    <property type="evidence" value="ECO:0007669"/>
    <property type="project" value="UniProtKB-KW"/>
</dbReference>
<dbReference type="InterPro" id="IPR025669">
    <property type="entry name" value="AAA_dom"/>
</dbReference>
<keyword evidence="9" id="KW-0067">ATP-binding</keyword>
<dbReference type="Pfam" id="PF13614">
    <property type="entry name" value="AAA_31"/>
    <property type="match status" value="1"/>
</dbReference>
<evidence type="ECO:0000256" key="11">
    <source>
        <dbReference type="ARBA" id="ARBA00023136"/>
    </source>
</evidence>
<evidence type="ECO:0000256" key="9">
    <source>
        <dbReference type="ARBA" id="ARBA00022840"/>
    </source>
</evidence>
<sequence>MSIHTNPVPVAARQDDEIDLSEVTSVMIENRVLIAAIAAAILMLGVVYALLATPVYRADATVQVDDDNGALNDKLGDLAQMFNSKASADAEIELIRSRGVVDDAVRQLHLDIDAQPRYFPLIGRRIARSASVDTLAEPMWGLARFGWGGEALRVSQFDVPPSLYDRKFTLIAGDDQQFQLLDPHGEPVLKGRVGELLDGMTPDGPVRLRVDGVVARSGTEFRLSRASTQLTTALLQKTLDVAEKTKQSGVIGIRLDGDDSARTAATVNAIVHGYVRRNVGWKSAQAQQMLGFLGNQLPQLRGDLEHAEQRYNTFRNRNGTVDLDAESRLLLQAIADGKTQTSALQQQRSELLQRFTPTHPSVTAIDAQLASLRRQQAELGTKVAALPDTQQSAVRLMRDVDINSGLYTSLMDSAQQLGVMKAGQQGNVRVVDYAVTAEEPVKPKQAIVIAAAAALGLMAGIAAAFVRRALLNGLDSPFEIEQIADAPVYAVISHSERQLRLQRAADRSEPGAHILAVAAPDDIAVEGVRSLRTALQFRLAEAPNNVVMITGPRPNIGKSFLSCNLAVVLASVGKRVLIVDGDMRRGKLHQSFGLSRERGLPDMIGGASLDSVVCREVLPNLDVLTRGGGSPMPAEMLFGERLGIVVEQLAKAYDIVILDTPPVLAVTDSALIGKHAGTTLLVMRHARHSVAELRETTRLLGAAGVPVDGIVLSDVPQRASDYAYSPYHSMPETAGRARVALEMNR</sequence>
<comment type="catalytic activity">
    <reaction evidence="13">
        <text>L-tyrosyl-[protein] + ATP = O-phospho-L-tyrosyl-[protein] + ADP + H(+)</text>
        <dbReference type="Rhea" id="RHEA:10596"/>
        <dbReference type="Rhea" id="RHEA-COMP:10136"/>
        <dbReference type="Rhea" id="RHEA-COMP:20101"/>
        <dbReference type="ChEBI" id="CHEBI:15378"/>
        <dbReference type="ChEBI" id="CHEBI:30616"/>
        <dbReference type="ChEBI" id="CHEBI:46858"/>
        <dbReference type="ChEBI" id="CHEBI:61978"/>
        <dbReference type="ChEBI" id="CHEBI:456216"/>
    </reaction>
</comment>
<dbReference type="InterPro" id="IPR027417">
    <property type="entry name" value="P-loop_NTPase"/>
</dbReference>
<protein>
    <submittedName>
        <fullName evidence="16">Tyrosine-protein kinase Etk/Wzc</fullName>
        <ecNumber evidence="16">2.7.10.-</ecNumber>
    </submittedName>
</protein>
<comment type="subcellular location">
    <subcellularLocation>
        <location evidence="1">Cell inner membrane</location>
        <topology evidence="1">Multi-pass membrane protein</topology>
    </subcellularLocation>
</comment>
<evidence type="ECO:0000256" key="4">
    <source>
        <dbReference type="ARBA" id="ARBA00022519"/>
    </source>
</evidence>
<evidence type="ECO:0000313" key="17">
    <source>
        <dbReference type="Proteomes" id="UP000572540"/>
    </source>
</evidence>
<evidence type="ECO:0000256" key="2">
    <source>
        <dbReference type="ARBA" id="ARBA00008883"/>
    </source>
</evidence>
<keyword evidence="10 14" id="KW-1133">Transmembrane helix</keyword>
<feature type="transmembrane region" description="Helical" evidence="14">
    <location>
        <begin position="446"/>
        <end position="466"/>
    </location>
</feature>
<dbReference type="InterPro" id="IPR050445">
    <property type="entry name" value="Bact_polysacc_biosynth/exp"/>
</dbReference>
<keyword evidence="11 14" id="KW-0472">Membrane</keyword>
<evidence type="ECO:0000256" key="14">
    <source>
        <dbReference type="SAM" id="Phobius"/>
    </source>
</evidence>
<gene>
    <name evidence="16" type="ORF">GGD41_001907</name>
</gene>
<keyword evidence="8 16" id="KW-0418">Kinase</keyword>
<dbReference type="RefSeq" id="WP_179710128.1">
    <property type="nucleotide sequence ID" value="NZ_JACCAU010000001.1"/>
</dbReference>
<proteinExistence type="inferred from homology"/>
<feature type="transmembrane region" description="Helical" evidence="14">
    <location>
        <begin position="32"/>
        <end position="51"/>
    </location>
</feature>
<evidence type="ECO:0000256" key="12">
    <source>
        <dbReference type="ARBA" id="ARBA00023137"/>
    </source>
</evidence>
<organism evidence="16 17">
    <name type="scientific">Paraburkholderia bryophila</name>
    <dbReference type="NCBI Taxonomy" id="420952"/>
    <lineage>
        <taxon>Bacteria</taxon>
        <taxon>Pseudomonadati</taxon>
        <taxon>Pseudomonadota</taxon>
        <taxon>Betaproteobacteria</taxon>
        <taxon>Burkholderiales</taxon>
        <taxon>Burkholderiaceae</taxon>
        <taxon>Paraburkholderia</taxon>
    </lineage>
</organism>
<evidence type="ECO:0000256" key="8">
    <source>
        <dbReference type="ARBA" id="ARBA00022777"/>
    </source>
</evidence>
<dbReference type="InterPro" id="IPR003593">
    <property type="entry name" value="AAA+_ATPase"/>
</dbReference>
<dbReference type="SMART" id="SM00382">
    <property type="entry name" value="AAA"/>
    <property type="match status" value="1"/>
</dbReference>
<dbReference type="InterPro" id="IPR005702">
    <property type="entry name" value="Wzc-like_C"/>
</dbReference>
<evidence type="ECO:0000256" key="13">
    <source>
        <dbReference type="ARBA" id="ARBA00053015"/>
    </source>
</evidence>
<feature type="domain" description="AAA+ ATPase" evidence="15">
    <location>
        <begin position="543"/>
        <end position="705"/>
    </location>
</feature>
<keyword evidence="4" id="KW-0997">Cell inner membrane</keyword>
<keyword evidence="12" id="KW-0829">Tyrosine-protein kinase</keyword>
<dbReference type="Pfam" id="PF13807">
    <property type="entry name" value="GNVR"/>
    <property type="match status" value="1"/>
</dbReference>
<dbReference type="InterPro" id="IPR003856">
    <property type="entry name" value="LPS_length_determ_N"/>
</dbReference>
<dbReference type="PANTHER" id="PTHR32309:SF32">
    <property type="entry name" value="TYROSINE-PROTEIN KINASE ETK-RELATED"/>
    <property type="match status" value="1"/>
</dbReference>
<evidence type="ECO:0000313" key="16">
    <source>
        <dbReference type="EMBL" id="NYH14679.1"/>
    </source>
</evidence>
<evidence type="ECO:0000256" key="7">
    <source>
        <dbReference type="ARBA" id="ARBA00022741"/>
    </source>
</evidence>
<dbReference type="GO" id="GO:0005524">
    <property type="term" value="F:ATP binding"/>
    <property type="evidence" value="ECO:0007669"/>
    <property type="project" value="UniProtKB-KW"/>
</dbReference>
<dbReference type="PANTHER" id="PTHR32309">
    <property type="entry name" value="TYROSINE-PROTEIN KINASE"/>
    <property type="match status" value="1"/>
</dbReference>
<accession>A0A7Y9W5M0</accession>
<keyword evidence="6 14" id="KW-0812">Transmembrane</keyword>
<evidence type="ECO:0000256" key="6">
    <source>
        <dbReference type="ARBA" id="ARBA00022692"/>
    </source>
</evidence>
<dbReference type="Pfam" id="PF02706">
    <property type="entry name" value="Wzz"/>
    <property type="match status" value="1"/>
</dbReference>
<keyword evidence="3" id="KW-1003">Cell membrane</keyword>
<dbReference type="AlphaFoldDB" id="A0A7Y9W5M0"/>
<dbReference type="Proteomes" id="UP000572540">
    <property type="component" value="Unassembled WGS sequence"/>
</dbReference>
<keyword evidence="5 16" id="KW-0808">Transferase</keyword>
<dbReference type="Pfam" id="PF23607">
    <property type="entry name" value="WZC_N"/>
    <property type="match status" value="1"/>
</dbReference>
<dbReference type="Gene3D" id="3.40.50.300">
    <property type="entry name" value="P-loop containing nucleotide triphosphate hydrolases"/>
    <property type="match status" value="1"/>
</dbReference>
<evidence type="ECO:0000259" key="15">
    <source>
        <dbReference type="SMART" id="SM00382"/>
    </source>
</evidence>
<evidence type="ECO:0000256" key="1">
    <source>
        <dbReference type="ARBA" id="ARBA00004429"/>
    </source>
</evidence>
<dbReference type="CDD" id="cd05387">
    <property type="entry name" value="BY-kinase"/>
    <property type="match status" value="1"/>
</dbReference>
<evidence type="ECO:0000256" key="5">
    <source>
        <dbReference type="ARBA" id="ARBA00022679"/>
    </source>
</evidence>
<dbReference type="GO" id="GO:0005886">
    <property type="term" value="C:plasma membrane"/>
    <property type="evidence" value="ECO:0007669"/>
    <property type="project" value="UniProtKB-SubCell"/>
</dbReference>
<dbReference type="InterPro" id="IPR032807">
    <property type="entry name" value="GNVR"/>
</dbReference>
<name>A0A7Y9W5M0_9BURK</name>
<evidence type="ECO:0000256" key="10">
    <source>
        <dbReference type="ARBA" id="ARBA00022989"/>
    </source>
</evidence>